<accession>A0A218WQ46</accession>
<proteinExistence type="predicted"/>
<name>A0A218WQ46_PUNGR</name>
<comment type="caution">
    <text evidence="2">The sequence shown here is derived from an EMBL/GenBank/DDBJ whole genome shotgun (WGS) entry which is preliminary data.</text>
</comment>
<organism evidence="2 3">
    <name type="scientific">Punica granatum</name>
    <name type="common">Pomegranate</name>
    <dbReference type="NCBI Taxonomy" id="22663"/>
    <lineage>
        <taxon>Eukaryota</taxon>
        <taxon>Viridiplantae</taxon>
        <taxon>Streptophyta</taxon>
        <taxon>Embryophyta</taxon>
        <taxon>Tracheophyta</taxon>
        <taxon>Spermatophyta</taxon>
        <taxon>Magnoliopsida</taxon>
        <taxon>eudicotyledons</taxon>
        <taxon>Gunneridae</taxon>
        <taxon>Pentapetalae</taxon>
        <taxon>rosids</taxon>
        <taxon>malvids</taxon>
        <taxon>Myrtales</taxon>
        <taxon>Lythraceae</taxon>
        <taxon>Punica</taxon>
    </lineage>
</organism>
<evidence type="ECO:0000313" key="3">
    <source>
        <dbReference type="Proteomes" id="UP000197138"/>
    </source>
</evidence>
<gene>
    <name evidence="2" type="ORF">CDL15_Pgr005189</name>
</gene>
<evidence type="ECO:0000256" key="1">
    <source>
        <dbReference type="SAM" id="MobiDB-lite"/>
    </source>
</evidence>
<reference evidence="3" key="1">
    <citation type="journal article" date="2017" name="Plant J.">
        <title>The pomegranate (Punica granatum L.) genome and the genomics of punicalagin biosynthesis.</title>
        <authorList>
            <person name="Qin G."/>
            <person name="Xu C."/>
            <person name="Ming R."/>
            <person name="Tang H."/>
            <person name="Guyot R."/>
            <person name="Kramer E.M."/>
            <person name="Hu Y."/>
            <person name="Yi X."/>
            <person name="Qi Y."/>
            <person name="Xu X."/>
            <person name="Gao Z."/>
            <person name="Pan H."/>
            <person name="Jian J."/>
            <person name="Tian Y."/>
            <person name="Yue Z."/>
            <person name="Xu Y."/>
        </authorList>
    </citation>
    <scope>NUCLEOTIDE SEQUENCE [LARGE SCALE GENOMIC DNA]</scope>
    <source>
        <strain evidence="3">cv. Dabenzi</strain>
    </source>
</reference>
<protein>
    <submittedName>
        <fullName evidence="2">Uncharacterized protein</fullName>
    </submittedName>
</protein>
<dbReference type="AlphaFoldDB" id="A0A218WQ46"/>
<dbReference type="Proteomes" id="UP000197138">
    <property type="component" value="Unassembled WGS sequence"/>
</dbReference>
<dbReference type="EMBL" id="MTKT01003711">
    <property type="protein sequence ID" value="OWM74609.1"/>
    <property type="molecule type" value="Genomic_DNA"/>
</dbReference>
<feature type="compositionally biased region" description="Polar residues" evidence="1">
    <location>
        <begin position="1"/>
        <end position="16"/>
    </location>
</feature>
<evidence type="ECO:0000313" key="2">
    <source>
        <dbReference type="EMBL" id="OWM74609.1"/>
    </source>
</evidence>
<sequence>MASASVEHSQGPQQVGSKELEEQQASTKELKGAEITAGTASSSNIVRRGRLSRCTGGEMVTIPSEGERLELVVDERKEKDDAGSCGAEK</sequence>
<feature type="region of interest" description="Disordered" evidence="1">
    <location>
        <begin position="1"/>
        <end position="50"/>
    </location>
</feature>